<comment type="caution">
    <text evidence="3">The sequence shown here is derived from an EMBL/GenBank/DDBJ whole genome shotgun (WGS) entry which is preliminary data.</text>
</comment>
<evidence type="ECO:0000256" key="2">
    <source>
        <dbReference type="SAM" id="MobiDB-lite"/>
    </source>
</evidence>
<keyword evidence="1" id="KW-0175">Coiled coil</keyword>
<evidence type="ECO:0008006" key="5">
    <source>
        <dbReference type="Google" id="ProtNLM"/>
    </source>
</evidence>
<keyword evidence="4" id="KW-1185">Reference proteome</keyword>
<name>A0ABN9WGX4_9DINO</name>
<evidence type="ECO:0000313" key="3">
    <source>
        <dbReference type="EMBL" id="CAK0885709.1"/>
    </source>
</evidence>
<feature type="coiled-coil region" evidence="1">
    <location>
        <begin position="86"/>
        <end position="190"/>
    </location>
</feature>
<dbReference type="Proteomes" id="UP001189429">
    <property type="component" value="Unassembled WGS sequence"/>
</dbReference>
<proteinExistence type="predicted"/>
<feature type="compositionally biased region" description="Low complexity" evidence="2">
    <location>
        <begin position="289"/>
        <end position="310"/>
    </location>
</feature>
<feature type="coiled-coil region" evidence="1">
    <location>
        <begin position="16"/>
        <end position="43"/>
    </location>
</feature>
<evidence type="ECO:0000256" key="1">
    <source>
        <dbReference type="SAM" id="Coils"/>
    </source>
</evidence>
<feature type="compositionally biased region" description="Gly residues" evidence="2">
    <location>
        <begin position="277"/>
        <end position="288"/>
    </location>
</feature>
<accession>A0ABN9WGX4</accession>
<evidence type="ECO:0000313" key="4">
    <source>
        <dbReference type="Proteomes" id="UP001189429"/>
    </source>
</evidence>
<feature type="coiled-coil region" evidence="1">
    <location>
        <begin position="226"/>
        <end position="263"/>
    </location>
</feature>
<feature type="compositionally biased region" description="Low complexity" evidence="2">
    <location>
        <begin position="454"/>
        <end position="464"/>
    </location>
</feature>
<feature type="non-terminal residue" evidence="3">
    <location>
        <position position="756"/>
    </location>
</feature>
<feature type="compositionally biased region" description="Low complexity" evidence="2">
    <location>
        <begin position="478"/>
        <end position="504"/>
    </location>
</feature>
<feature type="non-terminal residue" evidence="3">
    <location>
        <position position="1"/>
    </location>
</feature>
<reference evidence="3" key="1">
    <citation type="submission" date="2023-10" db="EMBL/GenBank/DDBJ databases">
        <authorList>
            <person name="Chen Y."/>
            <person name="Shah S."/>
            <person name="Dougan E. K."/>
            <person name="Thang M."/>
            <person name="Chan C."/>
        </authorList>
    </citation>
    <scope>NUCLEOTIDE SEQUENCE [LARGE SCALE GENOMIC DNA]</scope>
</reference>
<organism evidence="3 4">
    <name type="scientific">Prorocentrum cordatum</name>
    <dbReference type="NCBI Taxonomy" id="2364126"/>
    <lineage>
        <taxon>Eukaryota</taxon>
        <taxon>Sar</taxon>
        <taxon>Alveolata</taxon>
        <taxon>Dinophyceae</taxon>
        <taxon>Prorocentrales</taxon>
        <taxon>Prorocentraceae</taxon>
        <taxon>Prorocentrum</taxon>
    </lineage>
</organism>
<protein>
    <recommendedName>
        <fullName evidence="5">Centrosomal protein of 162 kDa</fullName>
    </recommendedName>
</protein>
<feature type="region of interest" description="Disordered" evidence="2">
    <location>
        <begin position="269"/>
        <end position="388"/>
    </location>
</feature>
<feature type="region of interest" description="Disordered" evidence="2">
    <location>
        <begin position="433"/>
        <end position="525"/>
    </location>
</feature>
<feature type="compositionally biased region" description="Low complexity" evidence="2">
    <location>
        <begin position="324"/>
        <end position="352"/>
    </location>
</feature>
<gene>
    <name evidence="3" type="ORF">PCOR1329_LOCUS67244</name>
</gene>
<sequence length="756" mass="78422">VVASQDARFAKQLSELNVTAQRANELEEAVEKMRLREAELVARLGQLEGAAMQKDPAALEAEQRAYQLETMLGNMKSIESDYVAQVAALQHEKQELVAQVAQLKHAESACGQQTKRAADLEGMLIREEDARRRAEERARQLEQACAGSAQGQQTREEDLRLQLIQVQGRLAREEQARRGAEERAAAAVERAAVVERAAAEGAAAAPAALVARGPAGGEEAARAARIAELEAEVAAHAKRNAELNTVIQSVQDREKRIAQLERALVAPSAPVSPHALGPGGRAAPGGTGPPSAWSAPAASPLSPLPQLGGSQPAGTGAQIGAGEPSAQGAAGSRGSAAAPAAQPAPASVEAVAGRSSAATPLRWPAEGTPRQASPMRLSEHAGGPQRAVSPMRVVQVFSTQGAPGRQSAVSPIRVLGTRDGPVRESVREIRREFRGRLSTTPQAPGAAAPPPRARGPAEAARPAGGEPGAGHLPPWIEAPSAGRPRGAPRGARGAAAGRPRGGAAVAQLRAARPGSALEPSSLGQRAGLDPCPSHAELFGPGFRFILALKFSARLVLFMQCQRCKAAGCPRMVRSGRRVPRKTLPAQRAVPLMPGLGGQWAQSLQLVRPPAQPVTNNLSLKMLLRCCMRHVLRPLMGGPPAGFASWAAAASLRVACAADGAKEPGSLFARAEALTVPPPAEPPPEGPWQAGAWRWTATKFDKQELIEARGRCAPAAAPRGPPRRWAQAAALGAAALAACAALSAAAAAPARGGPPRQ</sequence>
<dbReference type="EMBL" id="CAUYUJ010018707">
    <property type="protein sequence ID" value="CAK0885709.1"/>
    <property type="molecule type" value="Genomic_DNA"/>
</dbReference>